<feature type="compositionally biased region" description="Acidic residues" evidence="5">
    <location>
        <begin position="205"/>
        <end position="215"/>
    </location>
</feature>
<keyword evidence="1" id="KW-0479">Metal-binding</keyword>
<dbReference type="InterPro" id="IPR013083">
    <property type="entry name" value="Znf_RING/FYVE/PHD"/>
</dbReference>
<feature type="compositionally biased region" description="Low complexity" evidence="5">
    <location>
        <begin position="190"/>
        <end position="203"/>
    </location>
</feature>
<dbReference type="PANTHER" id="PTHR46309:SF1">
    <property type="entry name" value="PHD FINGER PROTEIN 12"/>
    <property type="match status" value="1"/>
</dbReference>
<feature type="region of interest" description="Disordered" evidence="5">
    <location>
        <begin position="53"/>
        <end position="84"/>
    </location>
</feature>
<dbReference type="InterPro" id="IPR019786">
    <property type="entry name" value="Zinc_finger_PHD-type_CS"/>
</dbReference>
<gene>
    <name evidence="7" type="ORF">CK820_G0028471</name>
</gene>
<evidence type="ECO:0000256" key="2">
    <source>
        <dbReference type="ARBA" id="ARBA00022771"/>
    </source>
</evidence>
<feature type="domain" description="PHD-type" evidence="6">
    <location>
        <begin position="80"/>
        <end position="129"/>
    </location>
</feature>
<dbReference type="InterPro" id="IPR019787">
    <property type="entry name" value="Znf_PHD-finger"/>
</dbReference>
<dbReference type="Proteomes" id="UP000236370">
    <property type="component" value="Unassembled WGS sequence"/>
</dbReference>
<dbReference type="FunFam" id="3.30.40.10:FF:000164">
    <property type="entry name" value="PHD finger protein 12"/>
    <property type="match status" value="1"/>
</dbReference>
<accession>A0A2J8LID8</accession>
<proteinExistence type="predicted"/>
<evidence type="ECO:0000256" key="5">
    <source>
        <dbReference type="SAM" id="MobiDB-lite"/>
    </source>
</evidence>
<evidence type="ECO:0000313" key="7">
    <source>
        <dbReference type="EMBL" id="PNI47040.1"/>
    </source>
</evidence>
<evidence type="ECO:0000256" key="3">
    <source>
        <dbReference type="ARBA" id="ARBA00022833"/>
    </source>
</evidence>
<dbReference type="GO" id="GO:0003714">
    <property type="term" value="F:transcription corepressor activity"/>
    <property type="evidence" value="ECO:0007669"/>
    <property type="project" value="InterPro"/>
</dbReference>
<dbReference type="InterPro" id="IPR042163">
    <property type="entry name" value="PHF12"/>
</dbReference>
<evidence type="ECO:0000256" key="4">
    <source>
        <dbReference type="PROSITE-ProRule" id="PRU00146"/>
    </source>
</evidence>
<dbReference type="PROSITE" id="PS01359">
    <property type="entry name" value="ZF_PHD_1"/>
    <property type="match status" value="1"/>
</dbReference>
<feature type="compositionally biased region" description="Basic and acidic residues" evidence="5">
    <location>
        <begin position="56"/>
        <end position="84"/>
    </location>
</feature>
<dbReference type="InterPro" id="IPR011011">
    <property type="entry name" value="Znf_FYVE_PHD"/>
</dbReference>
<feature type="non-terminal residue" evidence="7">
    <location>
        <position position="215"/>
    </location>
</feature>
<keyword evidence="3" id="KW-0862">Zinc</keyword>
<comment type="caution">
    <text evidence="7">The sequence shown here is derived from an EMBL/GenBank/DDBJ whole genome shotgun (WGS) entry which is preliminary data.</text>
</comment>
<dbReference type="SMART" id="SM00249">
    <property type="entry name" value="PHD"/>
    <property type="match status" value="1"/>
</dbReference>
<sequence>MPARLRAGGYSLTAAAREPGRRLSLRLRAASADPGAPARVALRALAQIQALLAPPKTDEAEKRSRKPEKEPRRSGRATNHDSCDSCKEGGDLLCCDHCPAAFHLQCCNPPLSEEMLPPGEWMCHRCTVRRKKREQKKELGHVNGLVDKSGKRTTSPSSDTDLLDRSASKTELKAIAHARILERRASRPGTPTSSASTETPTSEQNDVDEDIIDVD</sequence>
<dbReference type="CDD" id="cd15533">
    <property type="entry name" value="PHD1_PHF12"/>
    <property type="match status" value="1"/>
</dbReference>
<dbReference type="InterPro" id="IPR001965">
    <property type="entry name" value="Znf_PHD"/>
</dbReference>
<feature type="region of interest" description="Disordered" evidence="5">
    <location>
        <begin position="134"/>
        <end position="215"/>
    </location>
</feature>
<protein>
    <submittedName>
        <fullName evidence="7">PHF12 isoform 15</fullName>
    </submittedName>
</protein>
<dbReference type="Pfam" id="PF00628">
    <property type="entry name" value="PHD"/>
    <property type="match status" value="1"/>
</dbReference>
<keyword evidence="2 4" id="KW-0863">Zinc-finger</keyword>
<dbReference type="AlphaFoldDB" id="A0A2J8LID8"/>
<feature type="compositionally biased region" description="Basic and acidic residues" evidence="5">
    <location>
        <begin position="162"/>
        <end position="185"/>
    </location>
</feature>
<evidence type="ECO:0000313" key="8">
    <source>
        <dbReference type="Proteomes" id="UP000236370"/>
    </source>
</evidence>
<dbReference type="GO" id="GO:0008270">
    <property type="term" value="F:zinc ion binding"/>
    <property type="evidence" value="ECO:0007669"/>
    <property type="project" value="UniProtKB-KW"/>
</dbReference>
<dbReference type="PANTHER" id="PTHR46309">
    <property type="entry name" value="PHD FINGER PROTEIN 12"/>
    <property type="match status" value="1"/>
</dbReference>
<reference evidence="7 8" key="1">
    <citation type="submission" date="2017-12" db="EMBL/GenBank/DDBJ databases">
        <title>High-resolution comparative analysis of great ape genomes.</title>
        <authorList>
            <person name="Pollen A."/>
            <person name="Hastie A."/>
            <person name="Hormozdiari F."/>
            <person name="Dougherty M."/>
            <person name="Liu R."/>
            <person name="Chaisson M."/>
            <person name="Hoppe E."/>
            <person name="Hill C."/>
            <person name="Pang A."/>
            <person name="Hillier L."/>
            <person name="Baker C."/>
            <person name="Armstrong J."/>
            <person name="Shendure J."/>
            <person name="Paten B."/>
            <person name="Wilson R."/>
            <person name="Chao H."/>
            <person name="Schneider V."/>
            <person name="Ventura M."/>
            <person name="Kronenberg Z."/>
            <person name="Murali S."/>
            <person name="Gordon D."/>
            <person name="Cantsilieris S."/>
            <person name="Munson K."/>
            <person name="Nelson B."/>
            <person name="Raja A."/>
            <person name="Underwood J."/>
            <person name="Diekhans M."/>
            <person name="Fiddes I."/>
            <person name="Haussler D."/>
            <person name="Eichler E."/>
        </authorList>
    </citation>
    <scope>NUCLEOTIDE SEQUENCE [LARGE SCALE GENOMIC DNA]</scope>
    <source>
        <strain evidence="7">Yerkes chimp pedigree #C0471</strain>
    </source>
</reference>
<evidence type="ECO:0000259" key="6">
    <source>
        <dbReference type="PROSITE" id="PS50016"/>
    </source>
</evidence>
<dbReference type="PROSITE" id="PS50016">
    <property type="entry name" value="ZF_PHD_2"/>
    <property type="match status" value="1"/>
</dbReference>
<organism evidence="7 8">
    <name type="scientific">Pan troglodytes</name>
    <name type="common">Chimpanzee</name>
    <dbReference type="NCBI Taxonomy" id="9598"/>
    <lineage>
        <taxon>Eukaryota</taxon>
        <taxon>Metazoa</taxon>
        <taxon>Chordata</taxon>
        <taxon>Craniata</taxon>
        <taxon>Vertebrata</taxon>
        <taxon>Euteleostomi</taxon>
        <taxon>Mammalia</taxon>
        <taxon>Eutheria</taxon>
        <taxon>Euarchontoglires</taxon>
        <taxon>Primates</taxon>
        <taxon>Haplorrhini</taxon>
        <taxon>Catarrhini</taxon>
        <taxon>Hominidae</taxon>
        <taxon>Pan</taxon>
    </lineage>
</organism>
<dbReference type="SMR" id="A0A2J8LID8"/>
<evidence type="ECO:0000256" key="1">
    <source>
        <dbReference type="ARBA" id="ARBA00022723"/>
    </source>
</evidence>
<dbReference type="Gene3D" id="3.30.40.10">
    <property type="entry name" value="Zinc/RING finger domain, C3HC4 (zinc finger)"/>
    <property type="match status" value="1"/>
</dbReference>
<name>A0A2J8LID8_PANTR</name>
<dbReference type="SUPFAM" id="SSF57903">
    <property type="entry name" value="FYVE/PHD zinc finger"/>
    <property type="match status" value="1"/>
</dbReference>
<dbReference type="EMBL" id="NBAG03000289">
    <property type="protein sequence ID" value="PNI47040.1"/>
    <property type="molecule type" value="Genomic_DNA"/>
</dbReference>